<reference evidence="2 3" key="1">
    <citation type="submission" date="2016-10" db="EMBL/GenBank/DDBJ databases">
        <authorList>
            <person name="de Groot N.N."/>
        </authorList>
    </citation>
    <scope>NUCLEOTIDE SEQUENCE [LARGE SCALE GENOMIC DNA]</scope>
    <source>
        <strain evidence="2 3">DSM 44892</strain>
    </source>
</reference>
<dbReference type="InterPro" id="IPR043129">
    <property type="entry name" value="ATPase_NBD"/>
</dbReference>
<organism evidence="2 3">
    <name type="scientific">Rhodococcus triatomae</name>
    <dbReference type="NCBI Taxonomy" id="300028"/>
    <lineage>
        <taxon>Bacteria</taxon>
        <taxon>Bacillati</taxon>
        <taxon>Actinomycetota</taxon>
        <taxon>Actinomycetes</taxon>
        <taxon>Mycobacteriales</taxon>
        <taxon>Nocardiaceae</taxon>
        <taxon>Rhodococcus</taxon>
    </lineage>
</organism>
<protein>
    <submittedName>
        <fullName evidence="2">Glucokinase</fullName>
    </submittedName>
</protein>
<gene>
    <name evidence="2" type="ORF">SAMN05444695_104198</name>
</gene>
<dbReference type="Proteomes" id="UP000183263">
    <property type="component" value="Unassembled WGS sequence"/>
</dbReference>
<keyword evidence="2" id="KW-0418">Kinase</keyword>
<comment type="similarity">
    <text evidence="1">Belongs to the ROK (NagC/XylR) family.</text>
</comment>
<dbReference type="PANTHER" id="PTHR18964">
    <property type="entry name" value="ROK (REPRESSOR, ORF, KINASE) FAMILY"/>
    <property type="match status" value="1"/>
</dbReference>
<evidence type="ECO:0000256" key="1">
    <source>
        <dbReference type="ARBA" id="ARBA00006479"/>
    </source>
</evidence>
<dbReference type="GO" id="GO:0016301">
    <property type="term" value="F:kinase activity"/>
    <property type="evidence" value="ECO:0007669"/>
    <property type="project" value="UniProtKB-KW"/>
</dbReference>
<dbReference type="Pfam" id="PF00480">
    <property type="entry name" value="ROK"/>
    <property type="match status" value="1"/>
</dbReference>
<dbReference type="EMBL" id="FNDN01000004">
    <property type="protein sequence ID" value="SDH97659.1"/>
    <property type="molecule type" value="Genomic_DNA"/>
</dbReference>
<keyword evidence="2" id="KW-0808">Transferase</keyword>
<dbReference type="PANTHER" id="PTHR18964:SF169">
    <property type="entry name" value="N-ACETYLMANNOSAMINE KINASE"/>
    <property type="match status" value="1"/>
</dbReference>
<dbReference type="OrthoDB" id="8772678at2"/>
<keyword evidence="3" id="KW-1185">Reference proteome</keyword>
<dbReference type="Gene3D" id="3.30.420.40">
    <property type="match status" value="2"/>
</dbReference>
<dbReference type="RefSeq" id="WP_072737099.1">
    <property type="nucleotide sequence ID" value="NZ_CP048813.1"/>
</dbReference>
<dbReference type="InterPro" id="IPR000600">
    <property type="entry name" value="ROK"/>
</dbReference>
<evidence type="ECO:0000313" key="3">
    <source>
        <dbReference type="Proteomes" id="UP000183263"/>
    </source>
</evidence>
<evidence type="ECO:0000313" key="2">
    <source>
        <dbReference type="EMBL" id="SDH97659.1"/>
    </source>
</evidence>
<dbReference type="AlphaFoldDB" id="A0A1G8GTG5"/>
<accession>A0A1G8GTG5</accession>
<dbReference type="SUPFAM" id="SSF53067">
    <property type="entry name" value="Actin-like ATPase domain"/>
    <property type="match status" value="1"/>
</dbReference>
<sequence>MRLALDVGGTKIAAGIVSDDATVPHPRVVRTPPRDVWGAAEDLLRALAGSGLAGDRRAADGADVEAVGVSCAGPVDLVAGTVAPINIPEWSGGFALRTAVRTSFPGASVRMVADGAAIALGEHRHGAGRGVDDLLALVTSTGVGGGIVLGGRLVPGRTGNAGHIGHVVAVGGTEQCACGGIGCLETVASGPAAVRWATARGWSGRTGVDLARDAGAGDPVASAALARAGTALGEAVASAAALLDVELAVVGGGFSAAGAPLWNPLIAAARRHARLSFLAELQVVPAQLGSAASLAGAATLAGEDPPVP</sequence>
<proteinExistence type="inferred from homology"/>
<name>A0A1G8GTG5_9NOCA</name>